<feature type="transmembrane region" description="Helical" evidence="6">
    <location>
        <begin position="102"/>
        <end position="123"/>
    </location>
</feature>
<keyword evidence="3 6" id="KW-0812">Transmembrane</keyword>
<comment type="caution">
    <text evidence="7">The sequence shown here is derived from an EMBL/GenBank/DDBJ whole genome shotgun (WGS) entry which is preliminary data.</text>
</comment>
<comment type="subcellular location">
    <subcellularLocation>
        <location evidence="1">Cell membrane</location>
        <topology evidence="1">Multi-pass membrane protein</topology>
    </subcellularLocation>
</comment>
<evidence type="ECO:0000256" key="2">
    <source>
        <dbReference type="ARBA" id="ARBA00022475"/>
    </source>
</evidence>
<keyword evidence="2" id="KW-1003">Cell membrane</keyword>
<feature type="transmembrane region" description="Helical" evidence="6">
    <location>
        <begin position="130"/>
        <end position="148"/>
    </location>
</feature>
<dbReference type="Proteomes" id="UP001200271">
    <property type="component" value="Unassembled WGS sequence"/>
</dbReference>
<evidence type="ECO:0000256" key="1">
    <source>
        <dbReference type="ARBA" id="ARBA00004651"/>
    </source>
</evidence>
<sequence length="230" mass="26752">EKVLLMLLLYRFAYYFVPVIIALILSSFEFGTSAKKYIEGSKYFIPAKDVTSFLMSYQKDIIAKIPSLSLAILVFFTSMIFFVNNLTIVYDALYDGNHLTYYLLLAIHTSACLLLLLNVVGIYKQSRRAIIYAMISIILIIVATLFTYASYILITWLVIIFALLIVAFRRARRLKRPIRMRNLVAMLLFSIFILYINHIFIAGTFYALDVYTIEMHTSVLKYYFWITILI</sequence>
<protein>
    <submittedName>
        <fullName evidence="7">Phosphatidylglycerol lysyltransferase</fullName>
    </submittedName>
</protein>
<evidence type="ECO:0000313" key="7">
    <source>
        <dbReference type="EMBL" id="MCE3364221.1"/>
    </source>
</evidence>
<evidence type="ECO:0000256" key="5">
    <source>
        <dbReference type="ARBA" id="ARBA00023136"/>
    </source>
</evidence>
<dbReference type="GO" id="GO:0016755">
    <property type="term" value="F:aminoacyltransferase activity"/>
    <property type="evidence" value="ECO:0007669"/>
    <property type="project" value="TreeGrafter"/>
</dbReference>
<feature type="transmembrane region" description="Helical" evidence="6">
    <location>
        <begin position="12"/>
        <end position="32"/>
    </location>
</feature>
<dbReference type="PANTHER" id="PTHR34697:SF2">
    <property type="entry name" value="PHOSPHATIDYLGLYCEROL LYSYLTRANSFERASE"/>
    <property type="match status" value="1"/>
</dbReference>
<gene>
    <name evidence="7" type="ORF">LB359_18555</name>
</gene>
<dbReference type="GO" id="GO:0055091">
    <property type="term" value="P:phospholipid homeostasis"/>
    <property type="evidence" value="ECO:0007669"/>
    <property type="project" value="TreeGrafter"/>
</dbReference>
<evidence type="ECO:0000313" key="8">
    <source>
        <dbReference type="Proteomes" id="UP001200271"/>
    </source>
</evidence>
<evidence type="ECO:0000256" key="3">
    <source>
        <dbReference type="ARBA" id="ARBA00022692"/>
    </source>
</evidence>
<reference evidence="7" key="2">
    <citation type="submission" date="2023-08" db="EMBL/GenBank/DDBJ databases">
        <authorList>
            <person name="Zhao H."/>
            <person name="Wang X."/>
        </authorList>
    </citation>
    <scope>NUCLEOTIDE SEQUENCE</scope>
    <source>
        <strain evidence="7">NC-4</strain>
    </source>
</reference>
<proteinExistence type="predicted"/>
<accession>A0AAW4YDL5</accession>
<evidence type="ECO:0000256" key="4">
    <source>
        <dbReference type="ARBA" id="ARBA00022989"/>
    </source>
</evidence>
<dbReference type="PANTHER" id="PTHR34697">
    <property type="entry name" value="PHOSPHATIDYLGLYCEROL LYSYLTRANSFERASE"/>
    <property type="match status" value="1"/>
</dbReference>
<organism evidence="7 8">
    <name type="scientific">Staphylococcus aureus</name>
    <dbReference type="NCBI Taxonomy" id="1280"/>
    <lineage>
        <taxon>Bacteria</taxon>
        <taxon>Bacillati</taxon>
        <taxon>Bacillota</taxon>
        <taxon>Bacilli</taxon>
        <taxon>Bacillales</taxon>
        <taxon>Staphylococcaceae</taxon>
        <taxon>Staphylococcus</taxon>
    </lineage>
</organism>
<feature type="transmembrane region" description="Helical" evidence="6">
    <location>
        <begin position="61"/>
        <end position="82"/>
    </location>
</feature>
<feature type="transmembrane region" description="Helical" evidence="6">
    <location>
        <begin position="183"/>
        <end position="208"/>
    </location>
</feature>
<evidence type="ECO:0000256" key="6">
    <source>
        <dbReference type="SAM" id="Phobius"/>
    </source>
</evidence>
<feature type="non-terminal residue" evidence="7">
    <location>
        <position position="1"/>
    </location>
</feature>
<name>A0AAW4YDL5_STAAU</name>
<dbReference type="EMBL" id="JAIUEN010000654">
    <property type="protein sequence ID" value="MCE3364221.1"/>
    <property type="molecule type" value="Genomic_DNA"/>
</dbReference>
<keyword evidence="4 6" id="KW-1133">Transmembrane helix</keyword>
<dbReference type="AlphaFoldDB" id="A0AAW4YDL5"/>
<dbReference type="GO" id="GO:0005886">
    <property type="term" value="C:plasma membrane"/>
    <property type="evidence" value="ECO:0007669"/>
    <property type="project" value="UniProtKB-SubCell"/>
</dbReference>
<feature type="transmembrane region" description="Helical" evidence="6">
    <location>
        <begin position="154"/>
        <end position="171"/>
    </location>
</feature>
<feature type="non-terminal residue" evidence="7">
    <location>
        <position position="230"/>
    </location>
</feature>
<reference evidence="7" key="1">
    <citation type="journal article" date="2021" name="Front Med (Lausanne)">
        <title>The Prevalence and Determinants of Fusidic Acid Resistance Among Methicillin-Resistant Staphylococcus aureus Clinical Isolates in China.</title>
        <authorList>
            <person name="Zhao H."/>
            <person name="Wang X."/>
            <person name="Wang B."/>
            <person name="Xu Y."/>
            <person name="Rao L."/>
            <person name="Wan B."/>
            <person name="Guo Y."/>
            <person name="Wu X."/>
            <person name="Yu J."/>
            <person name="Chen L."/>
            <person name="Li M."/>
            <person name="Yu F."/>
        </authorList>
    </citation>
    <scope>NUCLEOTIDE SEQUENCE</scope>
    <source>
        <strain evidence="7">NC-4</strain>
    </source>
</reference>
<keyword evidence="5 6" id="KW-0472">Membrane</keyword>
<dbReference type="InterPro" id="IPR051211">
    <property type="entry name" value="PG_lysyltransferase"/>
</dbReference>